<dbReference type="InterPro" id="IPR015943">
    <property type="entry name" value="WD40/YVTN_repeat-like_dom_sf"/>
</dbReference>
<dbReference type="PROSITE" id="PS50887">
    <property type="entry name" value="GGDEF"/>
    <property type="match status" value="1"/>
</dbReference>
<name>A0ABQ0P9F0_9PROT</name>
<dbReference type="InterPro" id="IPR013783">
    <property type="entry name" value="Ig-like_fold"/>
</dbReference>
<evidence type="ECO:0000256" key="1">
    <source>
        <dbReference type="ARBA" id="ARBA00012528"/>
    </source>
</evidence>
<dbReference type="PANTHER" id="PTHR45138">
    <property type="entry name" value="REGULATORY COMPONENTS OF SENSORY TRANSDUCTION SYSTEM"/>
    <property type="match status" value="1"/>
</dbReference>
<dbReference type="SMART" id="SM00267">
    <property type="entry name" value="GGDEF"/>
    <property type="match status" value="1"/>
</dbReference>
<dbReference type="EMBL" id="BAQP01000204">
    <property type="protein sequence ID" value="GBQ27462.1"/>
    <property type="molecule type" value="Genomic_DNA"/>
</dbReference>
<dbReference type="InterPro" id="IPR011123">
    <property type="entry name" value="Y_Y_Y"/>
</dbReference>
<dbReference type="InterPro" id="IPR000160">
    <property type="entry name" value="GGDEF_dom"/>
</dbReference>
<dbReference type="Gene3D" id="2.130.10.10">
    <property type="entry name" value="YVTN repeat-like/Quinoprotein amine dehydrogenase"/>
    <property type="match status" value="2"/>
</dbReference>
<dbReference type="SUPFAM" id="SSF69322">
    <property type="entry name" value="Tricorn protease domain 2"/>
    <property type="match status" value="1"/>
</dbReference>
<proteinExistence type="predicted"/>
<organism evidence="4 5">
    <name type="scientific">Gluconacetobacter sacchari DSM 12717</name>
    <dbReference type="NCBI Taxonomy" id="1307940"/>
    <lineage>
        <taxon>Bacteria</taxon>
        <taxon>Pseudomonadati</taxon>
        <taxon>Pseudomonadota</taxon>
        <taxon>Alphaproteobacteria</taxon>
        <taxon>Acetobacterales</taxon>
        <taxon>Acetobacteraceae</taxon>
        <taxon>Gluconacetobacter</taxon>
    </lineage>
</organism>
<dbReference type="InterPro" id="IPR011110">
    <property type="entry name" value="Reg_prop"/>
</dbReference>
<dbReference type="InterPro" id="IPR043128">
    <property type="entry name" value="Rev_trsase/Diguanyl_cyclase"/>
</dbReference>
<evidence type="ECO:0000313" key="4">
    <source>
        <dbReference type="EMBL" id="GBQ27462.1"/>
    </source>
</evidence>
<keyword evidence="5" id="KW-1185">Reference proteome</keyword>
<dbReference type="Pfam" id="PF07495">
    <property type="entry name" value="Y_Y_Y"/>
    <property type="match status" value="1"/>
</dbReference>
<dbReference type="Gene3D" id="2.60.40.10">
    <property type="entry name" value="Immunoglobulins"/>
    <property type="match status" value="1"/>
</dbReference>
<reference evidence="4" key="1">
    <citation type="submission" date="2013-04" db="EMBL/GenBank/DDBJ databases">
        <title>The genome sequencing project of 58 acetic acid bacteria.</title>
        <authorList>
            <person name="Okamoto-Kainuma A."/>
            <person name="Ishikawa M."/>
            <person name="Umino S."/>
            <person name="Koizumi Y."/>
            <person name="Shiwa Y."/>
            <person name="Yoshikawa H."/>
            <person name="Matsutani M."/>
            <person name="Matsushita K."/>
        </authorList>
    </citation>
    <scope>NUCLEOTIDE SEQUENCE</scope>
    <source>
        <strain evidence="4">DSM 12717</strain>
    </source>
</reference>
<protein>
    <recommendedName>
        <fullName evidence="1">diguanylate cyclase</fullName>
        <ecNumber evidence="1">2.7.7.65</ecNumber>
    </recommendedName>
</protein>
<dbReference type="Pfam" id="PF07494">
    <property type="entry name" value="Reg_prop"/>
    <property type="match status" value="1"/>
</dbReference>
<evidence type="ECO:0000256" key="2">
    <source>
        <dbReference type="ARBA" id="ARBA00034247"/>
    </source>
</evidence>
<gene>
    <name evidence="4" type="ORF">AA12717_2690</name>
</gene>
<dbReference type="InterPro" id="IPR029787">
    <property type="entry name" value="Nucleotide_cyclase"/>
</dbReference>
<sequence length="986" mass="108163">MPQNGNTGSLAGQDLDILFITHGPPGKTRRPFVRYRKILTRLTCLPCFFALMTDAFSAQGQTVPATLYDSTSGLANISVISVLQLPTRQIVVATQHGFFLFDGRHFTPFGPRQGLPTGGVGVSAALTSHGNLILVYADMIYVAHDPAGAASPDRLYFQPVDSGHALGHDGHRKITPWRGGLVVTDRDRLLFVHDDGTGEHITLLARMLAMHGDPLTDVSALRADGDTLWIGTSDGRLCAVSGPTLRCPSLPPMAEPRRIDAIIQDHDGTLFIRTLHELLVVPRDPVAAHVETIPHAGSQYDNYQHLLTLSWSPQGALITQTDDSELAIRTRENWTTVTLAGEQSNSPLSALLFDQQGALWIGKMGYGLLRAGGFGIFETFGRRDGLASDVIWQMARQPAGPIWVDTDTGISALDTRTNRVVRTIGQAGFHIAADRHNGIWQAGSEGVSVHDAQSEWQRDYAIKRVNHVLIGTGDDIWLLSDHGAWLADAARRDQDPVAIPGLDHSYVTGQIDAAGTAWLLERGRLVARHPDGTISVVLAKWPLATFAPYAIAIQDEHRLWFSGQGGVYRLTHDGDRVDDLTFYDPMTVGNDILYSLLVDRDGRIWAGSDRGVNVFDGRRWVTITEADGLASNDLDQDSLLEDADGSIWLGTSRGLSHLLRPEALLTDISPQPVITGMELGQNPYHGEHAAFSRAPLRVTFGTLDYRDAPRLRFRYRLEGADEGWNETTEGSVRYPSMPPGTHRFMLVALDPDRHRQSALVTATVTMAYPWWDRWPVRCLEAACLLLALYMAWRIRVGLLLNQRRKLQEIVDSQTDQIRTAHQALIEQSRLDSLTGLLNRGAIQSLLQSSLADRPADTVLMAVLIDVDHFKRINDGWGHLTGDEVLVEIGSRLRQGLNVGDAAGRYGGEEFLIVLTGETATASRVQALCRSLGGMPAPVGKPDLVVTVSAGIAMARREETWQSLIARADAALYRAKAEGRNRVIEAP</sequence>
<dbReference type="Gene3D" id="3.30.70.270">
    <property type="match status" value="1"/>
</dbReference>
<dbReference type="Pfam" id="PF00990">
    <property type="entry name" value="GGDEF"/>
    <property type="match status" value="1"/>
</dbReference>
<evidence type="ECO:0000313" key="5">
    <source>
        <dbReference type="Proteomes" id="UP001060895"/>
    </source>
</evidence>
<dbReference type="NCBIfam" id="TIGR00254">
    <property type="entry name" value="GGDEF"/>
    <property type="match status" value="1"/>
</dbReference>
<dbReference type="PANTHER" id="PTHR45138:SF9">
    <property type="entry name" value="DIGUANYLATE CYCLASE DGCM-RELATED"/>
    <property type="match status" value="1"/>
</dbReference>
<dbReference type="InterPro" id="IPR050469">
    <property type="entry name" value="Diguanylate_Cyclase"/>
</dbReference>
<dbReference type="SUPFAM" id="SSF55073">
    <property type="entry name" value="Nucleotide cyclase"/>
    <property type="match status" value="1"/>
</dbReference>
<feature type="domain" description="GGDEF" evidence="3">
    <location>
        <begin position="857"/>
        <end position="986"/>
    </location>
</feature>
<comment type="catalytic activity">
    <reaction evidence="2">
        <text>2 GTP = 3',3'-c-di-GMP + 2 diphosphate</text>
        <dbReference type="Rhea" id="RHEA:24898"/>
        <dbReference type="ChEBI" id="CHEBI:33019"/>
        <dbReference type="ChEBI" id="CHEBI:37565"/>
        <dbReference type="ChEBI" id="CHEBI:58805"/>
        <dbReference type="EC" id="2.7.7.65"/>
    </reaction>
</comment>
<accession>A0ABQ0P9F0</accession>
<dbReference type="SUPFAM" id="SSF63829">
    <property type="entry name" value="Calcium-dependent phosphotriesterase"/>
    <property type="match status" value="1"/>
</dbReference>
<dbReference type="EC" id="2.7.7.65" evidence="1"/>
<comment type="caution">
    <text evidence="4">The sequence shown here is derived from an EMBL/GenBank/DDBJ whole genome shotgun (WGS) entry which is preliminary data.</text>
</comment>
<dbReference type="CDD" id="cd01949">
    <property type="entry name" value="GGDEF"/>
    <property type="match status" value="1"/>
</dbReference>
<dbReference type="Proteomes" id="UP001060895">
    <property type="component" value="Unassembled WGS sequence"/>
</dbReference>
<evidence type="ECO:0000259" key="3">
    <source>
        <dbReference type="PROSITE" id="PS50887"/>
    </source>
</evidence>